<evidence type="ECO:0000256" key="1">
    <source>
        <dbReference type="ARBA" id="ARBA00001933"/>
    </source>
</evidence>
<dbReference type="SUPFAM" id="SSF53383">
    <property type="entry name" value="PLP-dependent transferases"/>
    <property type="match status" value="1"/>
</dbReference>
<dbReference type="GO" id="GO:0008483">
    <property type="term" value="F:transaminase activity"/>
    <property type="evidence" value="ECO:0007669"/>
    <property type="project" value="UniProtKB-KW"/>
</dbReference>
<keyword evidence="5" id="KW-0663">Pyridoxal phosphate</keyword>
<sequence length="398" mass="43690">MPTTLSEKAKKVKSSSTLAITAKAKELKAKGEDVVSFGAGEPDFPTPENICEAAIQAIENGATRYTPASGTNELKKAISKKFYAFNKLDYKPNQIVVSNGGKHSLTNIFEAILNEGDEVIIPAPYWLSYPEIVRLAGGVPVFVRCTREQDYKLTIDQLAAAVTDKTKALVLNTPNNPTGMIYGEEELRAIGNFAVEHDFFIVADEMYENLFYGEEEHVSIASLSKEIYKKTITCSGVSKSYAMTGWRIGYTGSTPDIAALMSSIQSHQTSNPCSISQAAAVEALNGPQYTVAEMHRAFDKRRKFIYKRVNEMPLVSAVEPKGAFYLFVDCSQVVGKEYKGKTIENAADMAAILIEDFKVAVVPCGDFGFDDHIRLSYATSTGEITKGLERIESFLNLL</sequence>
<dbReference type="PROSITE" id="PS00105">
    <property type="entry name" value="AA_TRANSFER_CLASS_1"/>
    <property type="match status" value="1"/>
</dbReference>
<evidence type="ECO:0000256" key="2">
    <source>
        <dbReference type="ARBA" id="ARBA00007441"/>
    </source>
</evidence>
<keyword evidence="3 6" id="KW-0032">Aminotransferase</keyword>
<evidence type="ECO:0000256" key="3">
    <source>
        <dbReference type="ARBA" id="ARBA00022576"/>
    </source>
</evidence>
<evidence type="ECO:0000256" key="6">
    <source>
        <dbReference type="RuleBase" id="RU000481"/>
    </source>
</evidence>
<dbReference type="InterPro" id="IPR015421">
    <property type="entry name" value="PyrdxlP-dep_Trfase_major"/>
</dbReference>
<evidence type="ECO:0000313" key="9">
    <source>
        <dbReference type="Proteomes" id="UP001198182"/>
    </source>
</evidence>
<dbReference type="EC" id="2.6.1.-" evidence="6"/>
<dbReference type="CDD" id="cd00609">
    <property type="entry name" value="AAT_like"/>
    <property type="match status" value="1"/>
</dbReference>
<dbReference type="InterPro" id="IPR015422">
    <property type="entry name" value="PyrdxlP-dep_Trfase_small"/>
</dbReference>
<dbReference type="InterPro" id="IPR004838">
    <property type="entry name" value="NHTrfase_class1_PyrdxlP-BS"/>
</dbReference>
<gene>
    <name evidence="8" type="ORF">LKD81_09845</name>
</gene>
<name>A0AAE3JG02_9FIRM</name>
<dbReference type="PANTHER" id="PTHR46383">
    <property type="entry name" value="ASPARTATE AMINOTRANSFERASE"/>
    <property type="match status" value="1"/>
</dbReference>
<comment type="cofactor">
    <cofactor evidence="1 6">
        <name>pyridoxal 5'-phosphate</name>
        <dbReference type="ChEBI" id="CHEBI:597326"/>
    </cofactor>
</comment>
<dbReference type="GO" id="GO:0006520">
    <property type="term" value="P:amino acid metabolic process"/>
    <property type="evidence" value="ECO:0007669"/>
    <property type="project" value="InterPro"/>
</dbReference>
<reference evidence="8" key="1">
    <citation type="submission" date="2021-10" db="EMBL/GenBank/DDBJ databases">
        <title>Anaerobic single-cell dispensing facilitates the cultivation of human gut bacteria.</title>
        <authorList>
            <person name="Afrizal A."/>
        </authorList>
    </citation>
    <scope>NUCLEOTIDE SEQUENCE</scope>
    <source>
        <strain evidence="8">CLA-AA-H215</strain>
    </source>
</reference>
<comment type="caution">
    <text evidence="8">The sequence shown here is derived from an EMBL/GenBank/DDBJ whole genome shotgun (WGS) entry which is preliminary data.</text>
</comment>
<dbReference type="EMBL" id="JAJEQR010000026">
    <property type="protein sequence ID" value="MCC2231292.1"/>
    <property type="molecule type" value="Genomic_DNA"/>
</dbReference>
<dbReference type="Proteomes" id="UP001198182">
    <property type="component" value="Unassembled WGS sequence"/>
</dbReference>
<dbReference type="PANTHER" id="PTHR46383:SF1">
    <property type="entry name" value="ASPARTATE AMINOTRANSFERASE"/>
    <property type="match status" value="1"/>
</dbReference>
<evidence type="ECO:0000313" key="8">
    <source>
        <dbReference type="EMBL" id="MCC2231292.1"/>
    </source>
</evidence>
<dbReference type="InterPro" id="IPR050596">
    <property type="entry name" value="AspAT/PAT-like"/>
</dbReference>
<feature type="domain" description="Aminotransferase class I/classII large" evidence="7">
    <location>
        <begin position="33"/>
        <end position="391"/>
    </location>
</feature>
<evidence type="ECO:0000256" key="4">
    <source>
        <dbReference type="ARBA" id="ARBA00022679"/>
    </source>
</evidence>
<evidence type="ECO:0000259" key="7">
    <source>
        <dbReference type="Pfam" id="PF00155"/>
    </source>
</evidence>
<proteinExistence type="inferred from homology"/>
<evidence type="ECO:0000256" key="5">
    <source>
        <dbReference type="ARBA" id="ARBA00022898"/>
    </source>
</evidence>
<dbReference type="Pfam" id="PF00155">
    <property type="entry name" value="Aminotran_1_2"/>
    <property type="match status" value="1"/>
</dbReference>
<dbReference type="InterPro" id="IPR015424">
    <property type="entry name" value="PyrdxlP-dep_Trfase"/>
</dbReference>
<comment type="similarity">
    <text evidence="2 6">Belongs to the class-I pyridoxal-phosphate-dependent aminotransferase family.</text>
</comment>
<protein>
    <recommendedName>
        <fullName evidence="6">Aminotransferase</fullName>
        <ecNumber evidence="6">2.6.1.-</ecNumber>
    </recommendedName>
</protein>
<dbReference type="FunFam" id="3.40.640.10:FF:000033">
    <property type="entry name" value="Aspartate aminotransferase"/>
    <property type="match status" value="1"/>
</dbReference>
<keyword evidence="4 6" id="KW-0808">Transferase</keyword>
<dbReference type="Gene3D" id="3.40.640.10">
    <property type="entry name" value="Type I PLP-dependent aspartate aminotransferase-like (Major domain)"/>
    <property type="match status" value="1"/>
</dbReference>
<dbReference type="AlphaFoldDB" id="A0AAE3JG02"/>
<organism evidence="8 9">
    <name type="scientific">Hominifimenecus microfluidus</name>
    <dbReference type="NCBI Taxonomy" id="2885348"/>
    <lineage>
        <taxon>Bacteria</taxon>
        <taxon>Bacillati</taxon>
        <taxon>Bacillota</taxon>
        <taxon>Clostridia</taxon>
        <taxon>Lachnospirales</taxon>
        <taxon>Lachnospiraceae</taxon>
        <taxon>Hominifimenecus</taxon>
    </lineage>
</organism>
<dbReference type="Gene3D" id="3.90.1150.10">
    <property type="entry name" value="Aspartate Aminotransferase, domain 1"/>
    <property type="match status" value="1"/>
</dbReference>
<keyword evidence="9" id="KW-1185">Reference proteome</keyword>
<accession>A0AAE3JG02</accession>
<dbReference type="InterPro" id="IPR004839">
    <property type="entry name" value="Aminotransferase_I/II_large"/>
</dbReference>
<dbReference type="RefSeq" id="WP_308453812.1">
    <property type="nucleotide sequence ID" value="NZ_JAJEQR010000026.1"/>
</dbReference>
<dbReference type="GO" id="GO:0030170">
    <property type="term" value="F:pyridoxal phosphate binding"/>
    <property type="evidence" value="ECO:0007669"/>
    <property type="project" value="InterPro"/>
</dbReference>